<organism evidence="1 2">
    <name type="scientific">Vararia minispora EC-137</name>
    <dbReference type="NCBI Taxonomy" id="1314806"/>
    <lineage>
        <taxon>Eukaryota</taxon>
        <taxon>Fungi</taxon>
        <taxon>Dikarya</taxon>
        <taxon>Basidiomycota</taxon>
        <taxon>Agaricomycotina</taxon>
        <taxon>Agaricomycetes</taxon>
        <taxon>Russulales</taxon>
        <taxon>Lachnocladiaceae</taxon>
        <taxon>Vararia</taxon>
    </lineage>
</organism>
<reference evidence="1" key="1">
    <citation type="submission" date="2021-02" db="EMBL/GenBank/DDBJ databases">
        <authorList>
            <consortium name="DOE Joint Genome Institute"/>
            <person name="Ahrendt S."/>
            <person name="Looney B.P."/>
            <person name="Miyauchi S."/>
            <person name="Morin E."/>
            <person name="Drula E."/>
            <person name="Courty P.E."/>
            <person name="Chicoki N."/>
            <person name="Fauchery L."/>
            <person name="Kohler A."/>
            <person name="Kuo A."/>
            <person name="Labutti K."/>
            <person name="Pangilinan J."/>
            <person name="Lipzen A."/>
            <person name="Riley R."/>
            <person name="Andreopoulos W."/>
            <person name="He G."/>
            <person name="Johnson J."/>
            <person name="Barry K.W."/>
            <person name="Grigoriev I.V."/>
            <person name="Nagy L."/>
            <person name="Hibbett D."/>
            <person name="Henrissat B."/>
            <person name="Matheny P.B."/>
            <person name="Labbe J."/>
            <person name="Martin F."/>
        </authorList>
    </citation>
    <scope>NUCLEOTIDE SEQUENCE</scope>
    <source>
        <strain evidence="1">EC-137</strain>
    </source>
</reference>
<sequence>MSDTFRGFSTRSTTKLRDTPAITSTCAEHGLRFKLPADAYYLSPKVYSLLIGINHYASSEFPDLLGAVSDMQRIKDFLTSDLSVPEECIVVLADEDATRERIVLAIQELASPKNGINKGDPILIYFAGHGSTVRAPQNWTSDPTIQVLVPHDGHSDGTVASSLITDRKFGSLLRDLANEKGDNITVILDCCHSTSGTRSAAAPKEEDKDFLPRGVELKQTDNPNADVILAPEYQEEFERMPRDDDEMRSIATSGRFLNASMRSHILLAACGENQLALEKKGSGVFTTALLTHFKARGIDSYTYAQIIVALGKLARGRQTPQCEGAHRHERKLFDSRAHFSGYAPRSVHFSKADNTYTLTNAGQVHGVTPDTEFAVYASFEDVVAQAGPLCYLLVDQIDTTTSTLRPRSSEALPGPLLPTTAVAFQFQATHPIGDLRIYIPNEERLQFVYHAIERGRRGGDTLWSIEPSDEKLATLGVVLEGKNVAFNILDEDICSLGLTRLRFTVPATVDHVAAALRSAAHYFFHLNRMPETPLVRDKIRMHVYELEETDDLDDDLRHILRPLQPQMDLIAAHKDLAKARMGMYAPWTVIANDVETYYGIELQNETKFGLFLSMFYFDCGTLEIRQLYSFSTAAPGAHNLDRPLRPEASLSLNYGSGGGEPLRFVVDDEHSLDFGI</sequence>
<name>A0ACB8Q5G5_9AGAM</name>
<feature type="non-terminal residue" evidence="1">
    <location>
        <position position="676"/>
    </location>
</feature>
<evidence type="ECO:0000313" key="1">
    <source>
        <dbReference type="EMBL" id="KAI0026850.1"/>
    </source>
</evidence>
<dbReference type="EMBL" id="MU274148">
    <property type="protein sequence ID" value="KAI0026850.1"/>
    <property type="molecule type" value="Genomic_DNA"/>
</dbReference>
<comment type="caution">
    <text evidence="1">The sequence shown here is derived from an EMBL/GenBank/DDBJ whole genome shotgun (WGS) entry which is preliminary data.</text>
</comment>
<keyword evidence="2" id="KW-1185">Reference proteome</keyword>
<reference evidence="1" key="2">
    <citation type="journal article" date="2022" name="New Phytol.">
        <title>Evolutionary transition to the ectomycorrhizal habit in the genomes of a hyperdiverse lineage of mushroom-forming fungi.</title>
        <authorList>
            <person name="Looney B."/>
            <person name="Miyauchi S."/>
            <person name="Morin E."/>
            <person name="Drula E."/>
            <person name="Courty P.E."/>
            <person name="Kohler A."/>
            <person name="Kuo A."/>
            <person name="LaButti K."/>
            <person name="Pangilinan J."/>
            <person name="Lipzen A."/>
            <person name="Riley R."/>
            <person name="Andreopoulos W."/>
            <person name="He G."/>
            <person name="Johnson J."/>
            <person name="Nolan M."/>
            <person name="Tritt A."/>
            <person name="Barry K.W."/>
            <person name="Grigoriev I.V."/>
            <person name="Nagy L.G."/>
            <person name="Hibbett D."/>
            <person name="Henrissat B."/>
            <person name="Matheny P.B."/>
            <person name="Labbe J."/>
            <person name="Martin F.M."/>
        </authorList>
    </citation>
    <scope>NUCLEOTIDE SEQUENCE</scope>
    <source>
        <strain evidence="1">EC-137</strain>
    </source>
</reference>
<gene>
    <name evidence="1" type="ORF">K488DRAFT_75024</name>
</gene>
<protein>
    <submittedName>
        <fullName evidence="1">Caspase domain-containing protein</fullName>
    </submittedName>
</protein>
<accession>A0ACB8Q5G5</accession>
<evidence type="ECO:0000313" key="2">
    <source>
        <dbReference type="Proteomes" id="UP000814128"/>
    </source>
</evidence>
<dbReference type="Proteomes" id="UP000814128">
    <property type="component" value="Unassembled WGS sequence"/>
</dbReference>
<proteinExistence type="predicted"/>